<organism evidence="3 4">
    <name type="scientific">Petrolisthes cinctipes</name>
    <name type="common">Flat porcelain crab</name>
    <dbReference type="NCBI Taxonomy" id="88211"/>
    <lineage>
        <taxon>Eukaryota</taxon>
        <taxon>Metazoa</taxon>
        <taxon>Ecdysozoa</taxon>
        <taxon>Arthropoda</taxon>
        <taxon>Crustacea</taxon>
        <taxon>Multicrustacea</taxon>
        <taxon>Malacostraca</taxon>
        <taxon>Eumalacostraca</taxon>
        <taxon>Eucarida</taxon>
        <taxon>Decapoda</taxon>
        <taxon>Pleocyemata</taxon>
        <taxon>Anomura</taxon>
        <taxon>Galatheoidea</taxon>
        <taxon>Porcellanidae</taxon>
        <taxon>Petrolisthes</taxon>
    </lineage>
</organism>
<feature type="region of interest" description="Disordered" evidence="1">
    <location>
        <begin position="175"/>
        <end position="268"/>
    </location>
</feature>
<comment type="caution">
    <text evidence="3">The sequence shown here is derived from an EMBL/GenBank/DDBJ whole genome shotgun (WGS) entry which is preliminary data.</text>
</comment>
<name>A0AAE1K811_PETCI</name>
<sequence>MKVTLLLIFVVVVVGVTTALKINRTPRDITTTTTEVPTDTPNVFVNAKAETTLPLSNQRDLPRLPELPNLHDLPELPDQPELPDLPDLPNLPSLLDLPKLPGLPYLFTRYSTVWSTLSTDTTTWRACVSYSDMYYDRIVRPITKSLAQPSATASNQPFHLSASSYYTFGVQQTPQSLSPTRSIIPSTTIDPSFSSSSPTLPSQHSDQLTTSQSSSQVEENISATPPIQDTTANHPNPTPTLSGGGVGEDDRSTPHHIPNKNRVLDHLHQHRHFRKNHLRHF</sequence>
<feature type="chain" id="PRO_5041986774" evidence="2">
    <location>
        <begin position="20"/>
        <end position="281"/>
    </location>
</feature>
<protein>
    <submittedName>
        <fullName evidence="3">Uncharacterized protein</fullName>
    </submittedName>
</protein>
<evidence type="ECO:0000256" key="2">
    <source>
        <dbReference type="SAM" id="SignalP"/>
    </source>
</evidence>
<dbReference type="Proteomes" id="UP001286313">
    <property type="component" value="Unassembled WGS sequence"/>
</dbReference>
<evidence type="ECO:0000256" key="1">
    <source>
        <dbReference type="SAM" id="MobiDB-lite"/>
    </source>
</evidence>
<feature type="signal peptide" evidence="2">
    <location>
        <begin position="1"/>
        <end position="19"/>
    </location>
</feature>
<feature type="compositionally biased region" description="Polar residues" evidence="1">
    <location>
        <begin position="217"/>
        <end position="241"/>
    </location>
</feature>
<evidence type="ECO:0000313" key="4">
    <source>
        <dbReference type="Proteomes" id="UP001286313"/>
    </source>
</evidence>
<dbReference type="AlphaFoldDB" id="A0AAE1K811"/>
<gene>
    <name evidence="3" type="ORF">Pcinc_026532</name>
</gene>
<evidence type="ECO:0000313" key="3">
    <source>
        <dbReference type="EMBL" id="KAK3868056.1"/>
    </source>
</evidence>
<feature type="compositionally biased region" description="Low complexity" evidence="1">
    <location>
        <begin position="176"/>
        <end position="216"/>
    </location>
</feature>
<proteinExistence type="predicted"/>
<dbReference type="EMBL" id="JAWQEG010003090">
    <property type="protein sequence ID" value="KAK3868056.1"/>
    <property type="molecule type" value="Genomic_DNA"/>
</dbReference>
<accession>A0AAE1K811</accession>
<keyword evidence="2" id="KW-0732">Signal</keyword>
<reference evidence="3" key="1">
    <citation type="submission" date="2023-10" db="EMBL/GenBank/DDBJ databases">
        <title>Genome assemblies of two species of porcelain crab, Petrolisthes cinctipes and Petrolisthes manimaculis (Anomura: Porcellanidae).</title>
        <authorList>
            <person name="Angst P."/>
        </authorList>
    </citation>
    <scope>NUCLEOTIDE SEQUENCE</scope>
    <source>
        <strain evidence="3">PB745_01</strain>
        <tissue evidence="3">Gill</tissue>
    </source>
</reference>
<feature type="region of interest" description="Disordered" evidence="1">
    <location>
        <begin position="55"/>
        <end position="82"/>
    </location>
</feature>
<keyword evidence="4" id="KW-1185">Reference proteome</keyword>